<feature type="region of interest" description="Disordered" evidence="1">
    <location>
        <begin position="179"/>
        <end position="209"/>
    </location>
</feature>
<dbReference type="RefSeq" id="WP_009559836.1">
    <property type="nucleotide sequence ID" value="NZ_AYZN01000017.1"/>
</dbReference>
<dbReference type="InterPro" id="IPR009660">
    <property type="entry name" value="Phage_A500_Gp15"/>
</dbReference>
<reference evidence="2 3" key="1">
    <citation type="submission" date="2012-06" db="EMBL/GenBank/DDBJ databases">
        <title>Draft Genome Sequence of Lactobacillus pasteurii CRBIP 24.76T.</title>
        <authorList>
            <person name="Cousin S."/>
            <person name="Bouchier C."/>
            <person name="Loux V."/>
            <person name="Ma L."/>
            <person name="Creno S."/>
            <person name="Bizet C."/>
            <person name="Clermont D."/>
        </authorList>
    </citation>
    <scope>NUCLEOTIDE SEQUENCE [LARGE SCALE GENOMIC DNA]</scope>
    <source>
        <strain evidence="3">CRBIP 24.76T</strain>
    </source>
</reference>
<evidence type="ECO:0000313" key="2">
    <source>
        <dbReference type="EMBL" id="CCI85286.1"/>
    </source>
</evidence>
<feature type="compositionally biased region" description="Polar residues" evidence="1">
    <location>
        <begin position="190"/>
        <end position="209"/>
    </location>
</feature>
<dbReference type="Pfam" id="PF06854">
    <property type="entry name" value="Phage_Gp15"/>
    <property type="match status" value="1"/>
</dbReference>
<evidence type="ECO:0000313" key="3">
    <source>
        <dbReference type="Proteomes" id="UP000009311"/>
    </source>
</evidence>
<comment type="caution">
    <text evidence="2">The sequence shown here is derived from an EMBL/GenBank/DDBJ whole genome shotgun (WGS) entry which is preliminary data.</text>
</comment>
<protein>
    <submittedName>
        <fullName evidence="2">Rorf198 protein</fullName>
    </submittedName>
</protein>
<sequence>MFSLTKTPPTQLEWRGKIYEVDFAFDNVLLFLQMQDDSELTEFEKYQQTLKLFFHKNKNIPADPDFYIKSLETISKVINFNPYGSNIDGERGVNATKQFDYVRDAGAIYASFLDQYGIDLFQQKGKMHWLVFKALFDGLNSKTYFKRILSIRNEDPNKFDDPNARSELLDAQNYYAVDGSKSDDERSKDALNSTGLSGLFGSFTQKEGG</sequence>
<organism evidence="2 3">
    <name type="scientific">Lactobacillus pasteurii DSM 23907 = CRBIP 24.76</name>
    <dbReference type="NCBI Taxonomy" id="1423790"/>
    <lineage>
        <taxon>Bacteria</taxon>
        <taxon>Bacillati</taxon>
        <taxon>Bacillota</taxon>
        <taxon>Bacilli</taxon>
        <taxon>Lactobacillales</taxon>
        <taxon>Lactobacillaceae</taxon>
        <taxon>Lactobacillus</taxon>
    </lineage>
</organism>
<evidence type="ECO:0000256" key="1">
    <source>
        <dbReference type="SAM" id="MobiDB-lite"/>
    </source>
</evidence>
<dbReference type="STRING" id="1423790.BN53_04185"/>
<proteinExistence type="predicted"/>
<accession>I7LB61</accession>
<dbReference type="Proteomes" id="UP000009311">
    <property type="component" value="Unassembled WGS sequence"/>
</dbReference>
<dbReference type="EMBL" id="CAKD01000021">
    <property type="protein sequence ID" value="CCI85286.1"/>
    <property type="molecule type" value="Genomic_DNA"/>
</dbReference>
<dbReference type="AlphaFoldDB" id="I7LB61"/>
<dbReference type="OrthoDB" id="1758052at2"/>
<gene>
    <name evidence="2" type="ORF">BN53_04185</name>
</gene>
<dbReference type="eggNOG" id="ENOG5032W81">
    <property type="taxonomic scope" value="Bacteria"/>
</dbReference>
<dbReference type="PATRIC" id="fig|1423790.3.peg.855"/>
<feature type="compositionally biased region" description="Basic and acidic residues" evidence="1">
    <location>
        <begin position="180"/>
        <end position="189"/>
    </location>
</feature>
<keyword evidence="3" id="KW-1185">Reference proteome</keyword>
<name>I7LB61_9LACO</name>